<dbReference type="AlphaFoldDB" id="A0A843V7A5"/>
<dbReference type="InterPro" id="IPR000719">
    <property type="entry name" value="Prot_kinase_dom"/>
</dbReference>
<evidence type="ECO:0000256" key="4">
    <source>
        <dbReference type="ARBA" id="ARBA00022553"/>
    </source>
</evidence>
<dbReference type="PANTHER" id="PTHR47984:SF10">
    <property type="entry name" value="PROTEIN KINASE SUPERFAMILY PROTEIN"/>
    <property type="match status" value="1"/>
</dbReference>
<dbReference type="CDD" id="cd14066">
    <property type="entry name" value="STKc_IRAK"/>
    <property type="match status" value="1"/>
</dbReference>
<keyword evidence="8" id="KW-0418">Kinase</keyword>
<evidence type="ECO:0000256" key="8">
    <source>
        <dbReference type="ARBA" id="ARBA00022777"/>
    </source>
</evidence>
<feature type="non-terminal residue" evidence="18">
    <location>
        <position position="696"/>
    </location>
</feature>
<feature type="non-terminal residue" evidence="18">
    <location>
        <position position="1"/>
    </location>
</feature>
<dbReference type="GO" id="GO:0005524">
    <property type="term" value="F:ATP binding"/>
    <property type="evidence" value="ECO:0007669"/>
    <property type="project" value="UniProtKB-UniRule"/>
</dbReference>
<dbReference type="SUPFAM" id="SSF56112">
    <property type="entry name" value="Protein kinase-like (PK-like)"/>
    <property type="match status" value="1"/>
</dbReference>
<dbReference type="EC" id="2.7.11.1" evidence="2"/>
<dbReference type="PROSITE" id="PS00108">
    <property type="entry name" value="PROTEIN_KINASE_ST"/>
    <property type="match status" value="1"/>
</dbReference>
<dbReference type="InterPro" id="IPR017441">
    <property type="entry name" value="Protein_kinase_ATP_BS"/>
</dbReference>
<keyword evidence="4" id="KW-0597">Phosphoprotein</keyword>
<evidence type="ECO:0000256" key="12">
    <source>
        <dbReference type="ARBA" id="ARBA00047899"/>
    </source>
</evidence>
<evidence type="ECO:0000256" key="6">
    <source>
        <dbReference type="ARBA" id="ARBA00022692"/>
    </source>
</evidence>
<comment type="catalytic activity">
    <reaction evidence="12">
        <text>L-threonyl-[protein] + ATP = O-phospho-L-threonyl-[protein] + ADP + H(+)</text>
        <dbReference type="Rhea" id="RHEA:46608"/>
        <dbReference type="Rhea" id="RHEA-COMP:11060"/>
        <dbReference type="Rhea" id="RHEA-COMP:11605"/>
        <dbReference type="ChEBI" id="CHEBI:15378"/>
        <dbReference type="ChEBI" id="CHEBI:30013"/>
        <dbReference type="ChEBI" id="CHEBI:30616"/>
        <dbReference type="ChEBI" id="CHEBI:61977"/>
        <dbReference type="ChEBI" id="CHEBI:456216"/>
        <dbReference type="EC" id="2.7.11.1"/>
    </reaction>
</comment>
<feature type="region of interest" description="Disordered" evidence="15">
    <location>
        <begin position="290"/>
        <end position="333"/>
    </location>
</feature>
<feature type="domain" description="Protein kinase" evidence="17">
    <location>
        <begin position="399"/>
        <end position="678"/>
    </location>
</feature>
<reference evidence="18" key="1">
    <citation type="submission" date="2017-07" db="EMBL/GenBank/DDBJ databases">
        <title>Taro Niue Genome Assembly and Annotation.</title>
        <authorList>
            <person name="Atibalentja N."/>
            <person name="Keating K."/>
            <person name="Fields C.J."/>
        </authorList>
    </citation>
    <scope>NUCLEOTIDE SEQUENCE</scope>
    <source>
        <strain evidence="18">Niue_2</strain>
        <tissue evidence="18">Leaf</tissue>
    </source>
</reference>
<evidence type="ECO:0000313" key="18">
    <source>
        <dbReference type="EMBL" id="MQL87489.1"/>
    </source>
</evidence>
<keyword evidence="5" id="KW-0808">Transferase</keyword>
<evidence type="ECO:0000256" key="2">
    <source>
        <dbReference type="ARBA" id="ARBA00012513"/>
    </source>
</evidence>
<proteinExistence type="predicted"/>
<evidence type="ECO:0000256" key="9">
    <source>
        <dbReference type="ARBA" id="ARBA00022840"/>
    </source>
</evidence>
<keyword evidence="19" id="KW-1185">Reference proteome</keyword>
<evidence type="ECO:0000256" key="13">
    <source>
        <dbReference type="ARBA" id="ARBA00048679"/>
    </source>
</evidence>
<sequence length="696" mass="77178">VAIAPTRRALVEFNGTVLGTWTTIESRAKKPFKSKRPKSSTLVRFQHRNLHAKQNEEKVSNFLPFPVAFNDPMNCHVRCAPPGTLVPLCSSYPGRLDTIPRANLGMQVARTPVPYCSPSSPPLPVAGTRANLRNPSRLLGRLPQIFLSNPIANSGNPCSFVFFFFFRIFWYQPPLDSPPPPPARADGGHTGAKDEAFAMSDHSSSSNDQLSKRTFIFGLRLWVIVGICVGASFVLLLFLISLWIVSRRNKSSRQRTHQQLQEQRRQYYLPEAAQKPTIPTVTKEIQEIRVDPSHSSAPAPKPLDVYQQPTHSDPPGKERAAAAPLSEEGSPVGVPRIHIDLGKDHRVAYPERGSGGGGLSHGSGEHRPADPAPAVPAVSHLGWGHWYTLRDLETATGSFADENVIGEGGYGIVYHGVLDDNTQVAVKNLLNNRGQAEKEFKVEVEAIGRVRHKNLVRLLGYCAEGAHRMLVYEYMDNGNLEQWLYGDVGPISPLTWEIRMNIILGTAKGLMYLHEGLEPKVVHRDIKSSNILLDKQWNPKVSDFGLAKLLGSERSYVTTRVMGTFGYVAPEYAGTGMLNERSDVYSFGILIMEIVSGRKPVDYSRAPGEVNLVEWLKTMVSKRNAEGVLDPKLPEKPSSRALKKTLLVALRCVDPDSQKRPKMGHVIHMLEVDDFPYRDIRLGVGTCLGFELFDCP</sequence>
<name>A0A843V7A5_COLES</name>
<evidence type="ECO:0000256" key="1">
    <source>
        <dbReference type="ARBA" id="ARBA00004167"/>
    </source>
</evidence>
<evidence type="ECO:0000256" key="11">
    <source>
        <dbReference type="ARBA" id="ARBA00023136"/>
    </source>
</evidence>
<evidence type="ECO:0000256" key="5">
    <source>
        <dbReference type="ARBA" id="ARBA00022679"/>
    </source>
</evidence>
<evidence type="ECO:0000259" key="17">
    <source>
        <dbReference type="PROSITE" id="PS50011"/>
    </source>
</evidence>
<protein>
    <recommendedName>
        <fullName evidence="2">non-specific serine/threonine protein kinase</fullName>
        <ecNumber evidence="2">2.7.11.1</ecNumber>
    </recommendedName>
</protein>
<dbReference type="Proteomes" id="UP000652761">
    <property type="component" value="Unassembled WGS sequence"/>
</dbReference>
<keyword evidence="7 14" id="KW-0547">Nucleotide-binding</keyword>
<feature type="transmembrane region" description="Helical" evidence="16">
    <location>
        <begin position="221"/>
        <end position="245"/>
    </location>
</feature>
<dbReference type="Pfam" id="PF00069">
    <property type="entry name" value="Pkinase"/>
    <property type="match status" value="1"/>
</dbReference>
<evidence type="ECO:0000256" key="3">
    <source>
        <dbReference type="ARBA" id="ARBA00022527"/>
    </source>
</evidence>
<dbReference type="PROSITE" id="PS00107">
    <property type="entry name" value="PROTEIN_KINASE_ATP"/>
    <property type="match status" value="1"/>
</dbReference>
<dbReference type="Gene3D" id="1.10.510.10">
    <property type="entry name" value="Transferase(Phosphotransferase) domain 1"/>
    <property type="match status" value="1"/>
</dbReference>
<dbReference type="PROSITE" id="PS50011">
    <property type="entry name" value="PROTEIN_KINASE_DOM"/>
    <property type="match status" value="1"/>
</dbReference>
<evidence type="ECO:0000256" key="16">
    <source>
        <dbReference type="SAM" id="Phobius"/>
    </source>
</evidence>
<dbReference type="InterPro" id="IPR008271">
    <property type="entry name" value="Ser/Thr_kinase_AS"/>
</dbReference>
<dbReference type="GO" id="GO:0004674">
    <property type="term" value="F:protein serine/threonine kinase activity"/>
    <property type="evidence" value="ECO:0007669"/>
    <property type="project" value="UniProtKB-KW"/>
</dbReference>
<dbReference type="Gene3D" id="3.30.200.20">
    <property type="entry name" value="Phosphorylase Kinase, domain 1"/>
    <property type="match status" value="1"/>
</dbReference>
<dbReference type="OrthoDB" id="4062651at2759"/>
<dbReference type="PANTHER" id="PTHR47984">
    <property type="entry name" value="OS01G0323000 PROTEIN"/>
    <property type="match status" value="1"/>
</dbReference>
<dbReference type="GO" id="GO:0016020">
    <property type="term" value="C:membrane"/>
    <property type="evidence" value="ECO:0007669"/>
    <property type="project" value="UniProtKB-SubCell"/>
</dbReference>
<keyword evidence="3" id="KW-0723">Serine/threonine-protein kinase</keyword>
<keyword evidence="9 14" id="KW-0067">ATP-binding</keyword>
<organism evidence="18 19">
    <name type="scientific">Colocasia esculenta</name>
    <name type="common">Wild taro</name>
    <name type="synonym">Arum esculentum</name>
    <dbReference type="NCBI Taxonomy" id="4460"/>
    <lineage>
        <taxon>Eukaryota</taxon>
        <taxon>Viridiplantae</taxon>
        <taxon>Streptophyta</taxon>
        <taxon>Embryophyta</taxon>
        <taxon>Tracheophyta</taxon>
        <taxon>Spermatophyta</taxon>
        <taxon>Magnoliopsida</taxon>
        <taxon>Liliopsida</taxon>
        <taxon>Araceae</taxon>
        <taxon>Aroideae</taxon>
        <taxon>Colocasieae</taxon>
        <taxon>Colocasia</taxon>
    </lineage>
</organism>
<comment type="caution">
    <text evidence="18">The sequence shown here is derived from an EMBL/GenBank/DDBJ whole genome shotgun (WGS) entry which is preliminary data.</text>
</comment>
<keyword evidence="6 16" id="KW-0812">Transmembrane</keyword>
<evidence type="ECO:0000256" key="14">
    <source>
        <dbReference type="PROSITE-ProRule" id="PRU10141"/>
    </source>
</evidence>
<dbReference type="EMBL" id="NMUH01000981">
    <property type="protein sequence ID" value="MQL87489.1"/>
    <property type="molecule type" value="Genomic_DNA"/>
</dbReference>
<evidence type="ECO:0000313" key="19">
    <source>
        <dbReference type="Proteomes" id="UP000652761"/>
    </source>
</evidence>
<comment type="catalytic activity">
    <reaction evidence="13">
        <text>L-seryl-[protein] + ATP = O-phospho-L-seryl-[protein] + ADP + H(+)</text>
        <dbReference type="Rhea" id="RHEA:17989"/>
        <dbReference type="Rhea" id="RHEA-COMP:9863"/>
        <dbReference type="Rhea" id="RHEA-COMP:11604"/>
        <dbReference type="ChEBI" id="CHEBI:15378"/>
        <dbReference type="ChEBI" id="CHEBI:29999"/>
        <dbReference type="ChEBI" id="CHEBI:30616"/>
        <dbReference type="ChEBI" id="CHEBI:83421"/>
        <dbReference type="ChEBI" id="CHEBI:456216"/>
        <dbReference type="EC" id="2.7.11.1"/>
    </reaction>
</comment>
<gene>
    <name evidence="18" type="ORF">Taro_020035</name>
</gene>
<dbReference type="FunFam" id="1.10.510.10:FF:000035">
    <property type="entry name" value="Putative receptor-like serine/threonine-protein kinase"/>
    <property type="match status" value="1"/>
</dbReference>
<feature type="region of interest" description="Disordered" evidence="15">
    <location>
        <begin position="347"/>
        <end position="374"/>
    </location>
</feature>
<keyword evidence="10 16" id="KW-1133">Transmembrane helix</keyword>
<dbReference type="InterPro" id="IPR052232">
    <property type="entry name" value="RLK_Ser/Thr-Kinase"/>
</dbReference>
<evidence type="ECO:0000256" key="7">
    <source>
        <dbReference type="ARBA" id="ARBA00022741"/>
    </source>
</evidence>
<accession>A0A843V7A5</accession>
<comment type="subcellular location">
    <subcellularLocation>
        <location evidence="1">Membrane</location>
        <topology evidence="1">Single-pass membrane protein</topology>
    </subcellularLocation>
</comment>
<dbReference type="SMART" id="SM00220">
    <property type="entry name" value="S_TKc"/>
    <property type="match status" value="1"/>
</dbReference>
<dbReference type="InterPro" id="IPR011009">
    <property type="entry name" value="Kinase-like_dom_sf"/>
</dbReference>
<evidence type="ECO:0000256" key="15">
    <source>
        <dbReference type="SAM" id="MobiDB-lite"/>
    </source>
</evidence>
<keyword evidence="11 16" id="KW-0472">Membrane</keyword>
<feature type="binding site" evidence="14">
    <location>
        <position position="427"/>
    </location>
    <ligand>
        <name>ATP</name>
        <dbReference type="ChEBI" id="CHEBI:30616"/>
    </ligand>
</feature>
<dbReference type="FunFam" id="3.30.200.20:FF:000173">
    <property type="entry name" value="Probable serine/threonine-protein kinase At1g01540"/>
    <property type="match status" value="1"/>
</dbReference>
<evidence type="ECO:0000256" key="10">
    <source>
        <dbReference type="ARBA" id="ARBA00022989"/>
    </source>
</evidence>